<dbReference type="Proteomes" id="UP000283426">
    <property type="component" value="Unassembled WGS sequence"/>
</dbReference>
<dbReference type="EMBL" id="QRYW01000005">
    <property type="protein sequence ID" value="RGV29942.1"/>
    <property type="molecule type" value="Genomic_DNA"/>
</dbReference>
<protein>
    <recommendedName>
        <fullName evidence="3">Polysaccharide pyruvyl transferase domain-containing protein</fullName>
    </recommendedName>
</protein>
<name>A0A412WRU7_9BACT</name>
<evidence type="ECO:0000313" key="2">
    <source>
        <dbReference type="Proteomes" id="UP000283426"/>
    </source>
</evidence>
<gene>
    <name evidence="1" type="ORF">DWW24_03505</name>
</gene>
<dbReference type="RefSeq" id="WP_046403744.1">
    <property type="nucleotide sequence ID" value="NZ_JADNGC010000001.1"/>
</dbReference>
<dbReference type="AlphaFoldDB" id="A0A412WRU7"/>
<proteinExistence type="predicted"/>
<sequence length="328" mass="38717">MKTIDVFYLRRILASALKNSYLLNGLYNTYYRLLNRKKFFEIIERRKKLSIFQYEALAAPILYYPMESVKDSNFYGQSYAIKEYACIRKLGYAIEHGLYYDDYIPYASFARTTQKIITFSLRRKKVLQARLDKPVIPIGPYIHYAQPLLNAVEIAEIKKKYGKILLFFPSHSCVEGRQLYDVEKMISRLKNICMRGGFETVFVNMYYYDILHTDYAKYYLEAGFKIVTAGHQLDIYFLSRLKSIIELSDYTVSNSVGTHLGYCIWMNKPHYIIDDQIINETNERDYKKIGSFFLTYTEQIQPEQYAVVAKYWGFDSVRTSEELKSILK</sequence>
<accession>A0A412WRU7</accession>
<evidence type="ECO:0000313" key="1">
    <source>
        <dbReference type="EMBL" id="RGV29942.1"/>
    </source>
</evidence>
<organism evidence="1 2">
    <name type="scientific">Odoribacter splanchnicus</name>
    <dbReference type="NCBI Taxonomy" id="28118"/>
    <lineage>
        <taxon>Bacteria</taxon>
        <taxon>Pseudomonadati</taxon>
        <taxon>Bacteroidota</taxon>
        <taxon>Bacteroidia</taxon>
        <taxon>Bacteroidales</taxon>
        <taxon>Odoribacteraceae</taxon>
        <taxon>Odoribacter</taxon>
    </lineage>
</organism>
<evidence type="ECO:0008006" key="3">
    <source>
        <dbReference type="Google" id="ProtNLM"/>
    </source>
</evidence>
<comment type="caution">
    <text evidence="1">The sequence shown here is derived from an EMBL/GenBank/DDBJ whole genome shotgun (WGS) entry which is preliminary data.</text>
</comment>
<reference evidence="1 2" key="1">
    <citation type="submission" date="2018-08" db="EMBL/GenBank/DDBJ databases">
        <title>A genome reference for cultivated species of the human gut microbiota.</title>
        <authorList>
            <person name="Zou Y."/>
            <person name="Xue W."/>
            <person name="Luo G."/>
        </authorList>
    </citation>
    <scope>NUCLEOTIDE SEQUENCE [LARGE SCALE GENOMIC DNA]</scope>
    <source>
        <strain evidence="1 2">AF14-6AC</strain>
    </source>
</reference>